<dbReference type="Proteomes" id="UP000291981">
    <property type="component" value="Unassembled WGS sequence"/>
</dbReference>
<dbReference type="EMBL" id="SGIU01000002">
    <property type="protein sequence ID" value="TAI47393.1"/>
    <property type="molecule type" value="Genomic_DNA"/>
</dbReference>
<dbReference type="OrthoDB" id="6385145at2"/>
<sequence length="218" mass="24623">MERRKALKNMGLAFGYTVAAPTLISLVQSCSTKKVLDWTPDFFSKDEGTVIHTLVDMILPKTDTPSATEVNVHVFIDQFAKEVLPEEHQNFLRLGMGKFFDKALADSQKESLAELKEEDLDPLLATYLKKRTKDVEEAHEKAIEEYFMGIEQNGSAVLDDEIALVSFAHSLRDISIWSYKNSEYVGEEVLAYLPIPGQYIACDDVQTLTQGRAWSPER</sequence>
<accession>A0A4Q8QFQ6</accession>
<evidence type="ECO:0000313" key="2">
    <source>
        <dbReference type="Proteomes" id="UP000291981"/>
    </source>
</evidence>
<dbReference type="InterPro" id="IPR027056">
    <property type="entry name" value="Gluconate_2DH_su3"/>
</dbReference>
<dbReference type="PROSITE" id="PS51257">
    <property type="entry name" value="PROKAR_LIPOPROTEIN"/>
    <property type="match status" value="1"/>
</dbReference>
<comment type="caution">
    <text evidence="1">The sequence shown here is derived from an EMBL/GenBank/DDBJ whole genome shotgun (WGS) entry which is preliminary data.</text>
</comment>
<dbReference type="AlphaFoldDB" id="A0A4Q8QFQ6"/>
<keyword evidence="2" id="KW-1185">Reference proteome</keyword>
<proteinExistence type="predicted"/>
<reference evidence="1 2" key="1">
    <citation type="submission" date="2019-02" db="EMBL/GenBank/DDBJ databases">
        <title>Draft genome sequence of Muricauda sp. 176CP4-71.</title>
        <authorList>
            <person name="Park J.-S."/>
        </authorList>
    </citation>
    <scope>NUCLEOTIDE SEQUENCE [LARGE SCALE GENOMIC DNA]</scope>
    <source>
        <strain evidence="1 2">176CP4-71</strain>
    </source>
</reference>
<name>A0A4Q8QFQ6_9FLAO</name>
<dbReference type="RefSeq" id="WP_130614160.1">
    <property type="nucleotide sequence ID" value="NZ_SGIU01000002.1"/>
</dbReference>
<evidence type="ECO:0000313" key="1">
    <source>
        <dbReference type="EMBL" id="TAI47393.1"/>
    </source>
</evidence>
<organism evidence="1 2">
    <name type="scientific">Flagellimonas allohymeniacidonis</name>
    <dbReference type="NCBI Taxonomy" id="2517819"/>
    <lineage>
        <taxon>Bacteria</taxon>
        <taxon>Pseudomonadati</taxon>
        <taxon>Bacteroidota</taxon>
        <taxon>Flavobacteriia</taxon>
        <taxon>Flavobacteriales</taxon>
        <taxon>Flavobacteriaceae</taxon>
        <taxon>Flagellimonas</taxon>
    </lineage>
</organism>
<dbReference type="Pfam" id="PF13618">
    <property type="entry name" value="Gluconate_2-dh3"/>
    <property type="match status" value="1"/>
</dbReference>
<protein>
    <submittedName>
        <fullName evidence="1">Gluconate 2-dehydrogenase subunit 3 family protein</fullName>
    </submittedName>
</protein>
<gene>
    <name evidence="1" type="ORF">EW142_12025</name>
</gene>